<dbReference type="EMBL" id="KZ824683">
    <property type="protein sequence ID" value="RAK73133.1"/>
    <property type="molecule type" value="Genomic_DNA"/>
</dbReference>
<dbReference type="VEuPathDB" id="FungiDB:BO72DRAFT_480423"/>
<reference evidence="2 3" key="1">
    <citation type="submission" date="2018-02" db="EMBL/GenBank/DDBJ databases">
        <title>The genomes of Aspergillus section Nigri reveals drivers in fungal speciation.</title>
        <authorList>
            <consortium name="DOE Joint Genome Institute"/>
            <person name="Vesth T.C."/>
            <person name="Nybo J."/>
            <person name="Theobald S."/>
            <person name="Brandl J."/>
            <person name="Frisvad J.C."/>
            <person name="Nielsen K.F."/>
            <person name="Lyhne E.K."/>
            <person name="Kogle M.E."/>
            <person name="Kuo A."/>
            <person name="Riley R."/>
            <person name="Clum A."/>
            <person name="Nolan M."/>
            <person name="Lipzen A."/>
            <person name="Salamov A."/>
            <person name="Henrissat B."/>
            <person name="Wiebenga A."/>
            <person name="De vries R.P."/>
            <person name="Grigoriev I.V."/>
            <person name="Mortensen U.H."/>
            <person name="Andersen M.R."/>
            <person name="Baker S.E."/>
        </authorList>
    </citation>
    <scope>NUCLEOTIDE SEQUENCE [LARGE SCALE GENOMIC DNA]</scope>
    <source>
        <strain evidence="2 3">CBS 313.89</strain>
    </source>
</reference>
<dbReference type="Proteomes" id="UP000249789">
    <property type="component" value="Unassembled WGS sequence"/>
</dbReference>
<dbReference type="RefSeq" id="XP_040797143.1">
    <property type="nucleotide sequence ID" value="XM_040947632.1"/>
</dbReference>
<sequence>MVGLQILGAIILGAVMAQASSVSIHNITFAHNFATEALNAATPYVNLSEFGYHGGQLPKVYALNQSSHGVDYLPEESFAEFRGIIAGTNNASAAFSAEQEALVGTSSSTTTTTTKRTTTNAISMLLRNSAGEGNTYAVKANHKICHTETHAPWHYVVVYWIKEAYITFWKSDACNGSKGSFNPVCDYYDDPSEVCVFNFSPKSFRVYSGCHHSYGWGDGCEAHTL</sequence>
<keyword evidence="3" id="KW-1185">Reference proteome</keyword>
<dbReference type="AlphaFoldDB" id="A0A8G1RJ85"/>
<feature type="chain" id="PRO_5034502619" evidence="1">
    <location>
        <begin position="22"/>
        <end position="225"/>
    </location>
</feature>
<feature type="signal peptide" evidence="1">
    <location>
        <begin position="1"/>
        <end position="21"/>
    </location>
</feature>
<gene>
    <name evidence="2" type="ORF">BO72DRAFT_480423</name>
</gene>
<proteinExistence type="predicted"/>
<evidence type="ECO:0000256" key="1">
    <source>
        <dbReference type="SAM" id="SignalP"/>
    </source>
</evidence>
<protein>
    <submittedName>
        <fullName evidence="2">Uncharacterized protein</fullName>
    </submittedName>
</protein>
<name>A0A8G1RJ85_9EURO</name>
<accession>A0A8G1RJ85</accession>
<dbReference type="GeneID" id="63864965"/>
<keyword evidence="1" id="KW-0732">Signal</keyword>
<evidence type="ECO:0000313" key="2">
    <source>
        <dbReference type="EMBL" id="RAK73133.1"/>
    </source>
</evidence>
<organism evidence="2 3">
    <name type="scientific">Aspergillus fijiensis CBS 313.89</name>
    <dbReference type="NCBI Taxonomy" id="1448319"/>
    <lineage>
        <taxon>Eukaryota</taxon>
        <taxon>Fungi</taxon>
        <taxon>Dikarya</taxon>
        <taxon>Ascomycota</taxon>
        <taxon>Pezizomycotina</taxon>
        <taxon>Eurotiomycetes</taxon>
        <taxon>Eurotiomycetidae</taxon>
        <taxon>Eurotiales</taxon>
        <taxon>Aspergillaceae</taxon>
        <taxon>Aspergillus</taxon>
    </lineage>
</organism>
<evidence type="ECO:0000313" key="3">
    <source>
        <dbReference type="Proteomes" id="UP000249789"/>
    </source>
</evidence>
<dbReference type="OrthoDB" id="4356690at2759"/>